<reference evidence="4" key="1">
    <citation type="journal article" date="2012" name="Bioengineered">
        <title>Additional insights into the genome of the oleaginous model alga Nannochloropsis gaditana.</title>
        <authorList>
            <person name="Jinkerson R.E."/>
            <person name="Radakovits R."/>
            <person name="Posewitz M.C."/>
        </authorList>
    </citation>
    <scope>NUCLEOTIDE SEQUENCE</scope>
    <source>
        <strain evidence="4">CCMP526</strain>
    </source>
</reference>
<reference evidence="4" key="2">
    <citation type="journal article" date="2012" name="Nat. Commun.">
        <title>Draft genome sequence and genetic transformation of the oleaginous alga Nannochloropis gaditana.</title>
        <authorList>
            <person name="Radakovits R."/>
            <person name="Jinkerson R.E."/>
            <person name="Fuerstenberg S.I."/>
            <person name="Tae H."/>
            <person name="Settlage R.E."/>
            <person name="Boore J.L."/>
            <person name="Posewitz M.C."/>
        </authorList>
    </citation>
    <scope>NUCLEOTIDE SEQUENCE</scope>
    <source>
        <strain evidence="4">CCMP526</strain>
    </source>
</reference>
<dbReference type="InterPro" id="IPR036038">
    <property type="entry name" value="Aminotransferase-like"/>
</dbReference>
<comment type="cofactor">
    <cofactor evidence="1">
        <name>pyridoxal 5'-phosphate</name>
        <dbReference type="ChEBI" id="CHEBI:597326"/>
    </cofactor>
</comment>
<dbReference type="PANTHER" id="PTHR11825">
    <property type="entry name" value="SUBGROUP IIII AMINOTRANSFERASE"/>
    <property type="match status" value="1"/>
</dbReference>
<evidence type="ECO:0000256" key="3">
    <source>
        <dbReference type="ARBA" id="ARBA00022898"/>
    </source>
</evidence>
<dbReference type="GO" id="GO:0004084">
    <property type="term" value="F:branched-chain-amino-acid transaminase activity"/>
    <property type="evidence" value="ECO:0007669"/>
    <property type="project" value="InterPro"/>
</dbReference>
<dbReference type="AlphaFoldDB" id="I2CQ49"/>
<proteinExistence type="evidence at transcript level"/>
<dbReference type="InterPro" id="IPR005786">
    <property type="entry name" value="B_amino_transII"/>
</dbReference>
<dbReference type="Gene3D" id="3.20.10.10">
    <property type="entry name" value="D-amino Acid Aminotransferase, subunit A, domain 2"/>
    <property type="match status" value="1"/>
</dbReference>
<evidence type="ECO:0000256" key="2">
    <source>
        <dbReference type="ARBA" id="ARBA00009320"/>
    </source>
</evidence>
<dbReference type="SUPFAM" id="SSF56752">
    <property type="entry name" value="D-aminoacid aminotransferase-like PLP-dependent enzymes"/>
    <property type="match status" value="1"/>
</dbReference>
<comment type="similarity">
    <text evidence="2">Belongs to the class-IV pyridoxal-phosphate-dependent aminotransferase family.</text>
</comment>
<evidence type="ECO:0000256" key="1">
    <source>
        <dbReference type="ARBA" id="ARBA00001933"/>
    </source>
</evidence>
<dbReference type="PANTHER" id="PTHR11825:SF44">
    <property type="entry name" value="BRANCHED-CHAIN-AMINO-ACID AMINOTRANSFERASE"/>
    <property type="match status" value="1"/>
</dbReference>
<evidence type="ECO:0000313" key="4">
    <source>
        <dbReference type="EMBL" id="AFJ69032.1"/>
    </source>
</evidence>
<protein>
    <submittedName>
        <fullName evidence="4">Branched-chain amino acid aminotransferase</fullName>
    </submittedName>
</protein>
<gene>
    <name evidence="4" type="ORF">NGATSA_3034400</name>
</gene>
<keyword evidence="3" id="KW-0663">Pyridoxal phosphate</keyword>
<keyword evidence="4" id="KW-0808">Transferase</keyword>
<sequence length="128" mass="14447">MNVFFFWINEQGEKELITAPLCRGDVLPGVTRRSILELAGKWREFKVTERAVGMKEVVKAKKEGRLLEAFGAGTAVVVCPIRAILYEEEDVVVIKEGDDVGPLTKRMWDALTDIQYGKVDHPWSVLID</sequence>
<keyword evidence="4" id="KW-0032">Aminotransferase</keyword>
<dbReference type="InterPro" id="IPR043132">
    <property type="entry name" value="BCAT-like_C"/>
</dbReference>
<dbReference type="EMBL" id="JU972144">
    <property type="protein sequence ID" value="AFJ69032.1"/>
    <property type="molecule type" value="mRNA"/>
</dbReference>
<accession>I2CQ49</accession>
<dbReference type="GO" id="GO:0009082">
    <property type="term" value="P:branched-chain amino acid biosynthetic process"/>
    <property type="evidence" value="ECO:0007669"/>
    <property type="project" value="UniProtKB-KW"/>
</dbReference>
<organism evidence="4">
    <name type="scientific">Nannochloropsis gaditana (strain CCMP526)</name>
    <name type="common">Green microalga</name>
    <name type="synonym">Microchloropsis gaditana</name>
    <dbReference type="NCBI Taxonomy" id="1093141"/>
    <lineage>
        <taxon>Eukaryota</taxon>
        <taxon>Sar</taxon>
        <taxon>Stramenopiles</taxon>
        <taxon>Ochrophyta</taxon>
        <taxon>Eustigmatophyceae</taxon>
        <taxon>Eustigmatales</taxon>
        <taxon>Monodopsidaceae</taxon>
        <taxon>Nannochloropsis</taxon>
    </lineage>
</organism>
<dbReference type="GO" id="GO:0008652">
    <property type="term" value="P:amino acid biosynthetic process"/>
    <property type="evidence" value="ECO:0007669"/>
    <property type="project" value="UniProtKB-KW"/>
</dbReference>
<name>I2CQ49_NANGC</name>